<dbReference type="HOGENOM" id="CLU_3079087_0_0_7"/>
<organism evidence="1 2">
    <name type="scientific">Desulfocurvibacter africanus subsp. africanus str. Walvis Bay</name>
    <dbReference type="NCBI Taxonomy" id="690850"/>
    <lineage>
        <taxon>Bacteria</taxon>
        <taxon>Pseudomonadati</taxon>
        <taxon>Thermodesulfobacteriota</taxon>
        <taxon>Desulfovibrionia</taxon>
        <taxon>Desulfovibrionales</taxon>
        <taxon>Desulfovibrionaceae</taxon>
        <taxon>Desulfocurvibacter</taxon>
    </lineage>
</organism>
<protein>
    <submittedName>
        <fullName evidence="1">Uncharacterized protein</fullName>
    </submittedName>
</protein>
<sequence precursor="true">MNTQLALMILATLVVVVLVVSELLPMLVGGNRAINDYNFTRAKRNEKHRGMY</sequence>
<gene>
    <name evidence="1" type="ORF">Desaf_2819</name>
</gene>
<dbReference type="KEGG" id="daf:Desaf_2819"/>
<dbReference type="EMBL" id="CP003221">
    <property type="protein sequence ID" value="EGJ51132.1"/>
    <property type="molecule type" value="Genomic_DNA"/>
</dbReference>
<evidence type="ECO:0000313" key="1">
    <source>
        <dbReference type="EMBL" id="EGJ51132.1"/>
    </source>
</evidence>
<reference evidence="1 2" key="1">
    <citation type="journal article" date="2011" name="J. Bacteriol.">
        <title>Genome sequence of the mercury-methylating and pleomorphic Desulfovibrio africanus Strain Walvis Bay.</title>
        <authorList>
            <person name="Brown S.D."/>
            <person name="Wall J.D."/>
            <person name="Kucken A.M."/>
            <person name="Gilmour C.C."/>
            <person name="Podar M."/>
            <person name="Brandt C.C."/>
            <person name="Teshima H."/>
            <person name="Detter J.C."/>
            <person name="Han C.S."/>
            <person name="Land M.L."/>
            <person name="Lucas S."/>
            <person name="Han J."/>
            <person name="Pennacchio L."/>
            <person name="Nolan M."/>
            <person name="Pitluck S."/>
            <person name="Woyke T."/>
            <person name="Goodwin L."/>
            <person name="Palumbo A.V."/>
            <person name="Elias D.A."/>
        </authorList>
    </citation>
    <scope>NUCLEOTIDE SEQUENCE [LARGE SCALE GENOMIC DNA]</scope>
    <source>
        <strain evidence="1 2">Walvis Bay</strain>
    </source>
</reference>
<dbReference type="RefSeq" id="WP_005984042.1">
    <property type="nucleotide sequence ID" value="NC_016629.1"/>
</dbReference>
<dbReference type="AlphaFoldDB" id="F3Z1C9"/>
<proteinExistence type="predicted"/>
<dbReference type="Proteomes" id="UP000007844">
    <property type="component" value="Chromosome"/>
</dbReference>
<keyword evidence="2" id="KW-1185">Reference proteome</keyword>
<name>F3Z1C9_DESAF</name>
<accession>F3Z1C9</accession>
<evidence type="ECO:0000313" key="2">
    <source>
        <dbReference type="Proteomes" id="UP000007844"/>
    </source>
</evidence>